<dbReference type="Proteomes" id="UP001515480">
    <property type="component" value="Unassembled WGS sequence"/>
</dbReference>
<keyword evidence="12" id="KW-1185">Reference proteome</keyword>
<dbReference type="EMBL" id="JBGBPQ010000010">
    <property type="protein sequence ID" value="KAL1518598.1"/>
    <property type="molecule type" value="Genomic_DNA"/>
</dbReference>
<evidence type="ECO:0000313" key="11">
    <source>
        <dbReference type="EMBL" id="KAL1518598.1"/>
    </source>
</evidence>
<evidence type="ECO:0000256" key="8">
    <source>
        <dbReference type="SAM" id="MobiDB-lite"/>
    </source>
</evidence>
<comment type="pathway">
    <text evidence="1 7">Carbohydrate degradation; pentose phosphate pathway; D-ribulose 5-phosphate from D-glucose 6-phosphate (oxidative stage): step 1/3.</text>
</comment>
<dbReference type="Gene3D" id="3.40.50.720">
    <property type="entry name" value="NAD(P)-binding Rossmann-like Domain"/>
    <property type="match status" value="1"/>
</dbReference>
<name>A0AB34JAV0_PRYPA</name>
<accession>A0AB34JAV0</accession>
<dbReference type="InterPro" id="IPR036291">
    <property type="entry name" value="NAD(P)-bd_dom_sf"/>
</dbReference>
<dbReference type="SUPFAM" id="SSF51735">
    <property type="entry name" value="NAD(P)-binding Rossmann-fold domains"/>
    <property type="match status" value="1"/>
</dbReference>
<evidence type="ECO:0000313" key="12">
    <source>
        <dbReference type="Proteomes" id="UP001515480"/>
    </source>
</evidence>
<dbReference type="GO" id="GO:0009051">
    <property type="term" value="P:pentose-phosphate shunt, oxidative branch"/>
    <property type="evidence" value="ECO:0007669"/>
    <property type="project" value="TreeGrafter"/>
</dbReference>
<dbReference type="GO" id="GO:0004345">
    <property type="term" value="F:glucose-6-phosphate dehydrogenase activity"/>
    <property type="evidence" value="ECO:0007669"/>
    <property type="project" value="UniProtKB-EC"/>
</dbReference>
<evidence type="ECO:0000256" key="5">
    <source>
        <dbReference type="ARBA" id="ARBA00023002"/>
    </source>
</evidence>
<keyword evidence="6 7" id="KW-0119">Carbohydrate metabolism</keyword>
<comment type="function">
    <text evidence="7">Catalyzes the rate-limiting step of the oxidative pentose-phosphate pathway, which represents a route for the dissimilation of carbohydrates besides glycolysis.</text>
</comment>
<evidence type="ECO:0000259" key="9">
    <source>
        <dbReference type="Pfam" id="PF00479"/>
    </source>
</evidence>
<dbReference type="GO" id="GO:0006006">
    <property type="term" value="P:glucose metabolic process"/>
    <property type="evidence" value="ECO:0007669"/>
    <property type="project" value="UniProtKB-KW"/>
</dbReference>
<comment type="similarity">
    <text evidence="2 7">Belongs to the glucose-6-phosphate dehydrogenase family.</text>
</comment>
<dbReference type="Pfam" id="PF02781">
    <property type="entry name" value="G6PD_C"/>
    <property type="match status" value="1"/>
</dbReference>
<feature type="domain" description="Glucose-6-phosphate dehydrogenase NAD-binding" evidence="9">
    <location>
        <begin position="85"/>
        <end position="264"/>
    </location>
</feature>
<dbReference type="Gene3D" id="3.30.360.10">
    <property type="entry name" value="Dihydrodipicolinate Reductase, domain 2"/>
    <property type="match status" value="1"/>
</dbReference>
<evidence type="ECO:0000256" key="4">
    <source>
        <dbReference type="ARBA" id="ARBA00022857"/>
    </source>
</evidence>
<dbReference type="InterPro" id="IPR022674">
    <property type="entry name" value="G6P_DH_NAD-bd"/>
</dbReference>
<dbReference type="InterPro" id="IPR001282">
    <property type="entry name" value="G6P_DH"/>
</dbReference>
<dbReference type="EC" id="1.1.1.49" evidence="7"/>
<gene>
    <name evidence="11" type="ORF">AB1Y20_002886</name>
</gene>
<sequence>MQSSLRISEVKFGVVPPLSPLTAEATPSKRQRCAPETPTATPPPPLPPVTAQPSGPTPSPSITKSASLADLTDHATLHSMPLTIVIFGATGDLARKKLFPSLYQLCMQGHLPSHLNIVGYGRSPVDLPAFIAKQCVNIKENRRALRLEHFTSRIQFHAGGYDAPPSYQSLDLTIRAYEEAHPSGKPGNRLFFLSVPPAVFGTVAEMISQHARAERGAFTRLMIEKPFGRDLQTFHELNQLTARHFEETQLFRIDHYLGKEVLLNISTLRWANSVFEPLWTREHIHSVQITFKENLGTEGRGGYFDGVGIVRDVIQNHLLQAFMFLAMDAPQTMCASDIVEMKVALLRSVKCVELQHTFLGQFAAGNGEKGYLDDETTPAGSRCPTFAACVLSVDNERWRGVPFLLTAGKGLDERLCEVRVRFKPQPYNKMMGVDAHNELVMRVQPDEALYMVAVAKTPGISAGVGRDERRTPVAMGLRYASQFGDGSPFVSGDAYERMLLNAARGDQALSVSAAELFESWRIFTPMLHQIDQEKPQPVVHAFGELPAGFIEWTESHGIDISPPARHWSAAEAEAHAAAAIAAAKAAEEAAARARAEEAKQADPFSDPSFML</sequence>
<dbReference type="AlphaFoldDB" id="A0AB34JAV0"/>
<evidence type="ECO:0000256" key="1">
    <source>
        <dbReference type="ARBA" id="ARBA00004937"/>
    </source>
</evidence>
<dbReference type="PRINTS" id="PR00079">
    <property type="entry name" value="G6PDHDRGNASE"/>
</dbReference>
<keyword evidence="4 7" id="KW-0521">NADP</keyword>
<feature type="compositionally biased region" description="Pro residues" evidence="8">
    <location>
        <begin position="40"/>
        <end position="59"/>
    </location>
</feature>
<protein>
    <recommendedName>
        <fullName evidence="7">Glucose-6-phosphate 1-dehydrogenase</fullName>
        <ecNumber evidence="7">1.1.1.49</ecNumber>
    </recommendedName>
</protein>
<dbReference type="HAMAP" id="MF_00966">
    <property type="entry name" value="G6PD"/>
    <property type="match status" value="1"/>
</dbReference>
<dbReference type="SUPFAM" id="SSF55347">
    <property type="entry name" value="Glyceraldehyde-3-phosphate dehydrogenase-like, C-terminal domain"/>
    <property type="match status" value="1"/>
</dbReference>
<evidence type="ECO:0000256" key="3">
    <source>
        <dbReference type="ARBA" id="ARBA00022526"/>
    </source>
</evidence>
<evidence type="ECO:0000256" key="2">
    <source>
        <dbReference type="ARBA" id="ARBA00009975"/>
    </source>
</evidence>
<feature type="compositionally biased region" description="Basic and acidic residues" evidence="8">
    <location>
        <begin position="589"/>
        <end position="600"/>
    </location>
</feature>
<dbReference type="PANTHER" id="PTHR23429:SF0">
    <property type="entry name" value="GLUCOSE-6-PHOSPHATE 1-DEHYDROGENASE"/>
    <property type="match status" value="1"/>
</dbReference>
<evidence type="ECO:0000259" key="10">
    <source>
        <dbReference type="Pfam" id="PF02781"/>
    </source>
</evidence>
<dbReference type="Pfam" id="PF00479">
    <property type="entry name" value="G6PD_N"/>
    <property type="match status" value="1"/>
</dbReference>
<dbReference type="PROSITE" id="PS00069">
    <property type="entry name" value="G6P_DEHYDROGENASE"/>
    <property type="match status" value="1"/>
</dbReference>
<keyword evidence="3 7" id="KW-0313">Glucose metabolism</keyword>
<proteinExistence type="inferred from homology"/>
<dbReference type="GO" id="GO:0050661">
    <property type="term" value="F:NADP binding"/>
    <property type="evidence" value="ECO:0007669"/>
    <property type="project" value="InterPro"/>
</dbReference>
<reference evidence="11 12" key="1">
    <citation type="journal article" date="2024" name="Science">
        <title>Giant polyketide synthase enzymes in the biosynthesis of giant marine polyether toxins.</title>
        <authorList>
            <person name="Fallon T.R."/>
            <person name="Shende V.V."/>
            <person name="Wierzbicki I.H."/>
            <person name="Pendleton A.L."/>
            <person name="Watervoot N.F."/>
            <person name="Auber R.P."/>
            <person name="Gonzalez D.J."/>
            <person name="Wisecaver J.H."/>
            <person name="Moore B.S."/>
        </authorList>
    </citation>
    <scope>NUCLEOTIDE SEQUENCE [LARGE SCALE GENOMIC DNA]</scope>
    <source>
        <strain evidence="11 12">12B1</strain>
    </source>
</reference>
<feature type="domain" description="Glucose-6-phosphate dehydrogenase C-terminal" evidence="10">
    <location>
        <begin position="267"/>
        <end position="536"/>
    </location>
</feature>
<evidence type="ECO:0000256" key="7">
    <source>
        <dbReference type="RuleBase" id="RU362120"/>
    </source>
</evidence>
<dbReference type="PANTHER" id="PTHR23429">
    <property type="entry name" value="GLUCOSE-6-PHOSPHATE 1-DEHYDROGENASE G6PD"/>
    <property type="match status" value="1"/>
</dbReference>
<feature type="region of interest" description="Disordered" evidence="8">
    <location>
        <begin position="18"/>
        <end position="64"/>
    </location>
</feature>
<comment type="catalytic activity">
    <reaction evidence="7">
        <text>D-glucose 6-phosphate + NADP(+) = 6-phospho-D-glucono-1,5-lactone + NADPH + H(+)</text>
        <dbReference type="Rhea" id="RHEA:15841"/>
        <dbReference type="ChEBI" id="CHEBI:15378"/>
        <dbReference type="ChEBI" id="CHEBI:57783"/>
        <dbReference type="ChEBI" id="CHEBI:57955"/>
        <dbReference type="ChEBI" id="CHEBI:58349"/>
        <dbReference type="ChEBI" id="CHEBI:61548"/>
        <dbReference type="EC" id="1.1.1.49"/>
    </reaction>
</comment>
<dbReference type="InterPro" id="IPR019796">
    <property type="entry name" value="G6P_DH_AS"/>
</dbReference>
<organism evidence="11 12">
    <name type="scientific">Prymnesium parvum</name>
    <name type="common">Toxic golden alga</name>
    <dbReference type="NCBI Taxonomy" id="97485"/>
    <lineage>
        <taxon>Eukaryota</taxon>
        <taxon>Haptista</taxon>
        <taxon>Haptophyta</taxon>
        <taxon>Prymnesiophyceae</taxon>
        <taxon>Prymnesiales</taxon>
        <taxon>Prymnesiaceae</taxon>
        <taxon>Prymnesium</taxon>
    </lineage>
</organism>
<dbReference type="NCBIfam" id="TIGR00871">
    <property type="entry name" value="zwf"/>
    <property type="match status" value="1"/>
</dbReference>
<keyword evidence="5 7" id="KW-0560">Oxidoreductase</keyword>
<feature type="region of interest" description="Disordered" evidence="8">
    <location>
        <begin position="589"/>
        <end position="611"/>
    </location>
</feature>
<dbReference type="InterPro" id="IPR022675">
    <property type="entry name" value="G6P_DH_C"/>
</dbReference>
<comment type="caution">
    <text evidence="11">The sequence shown here is derived from an EMBL/GenBank/DDBJ whole genome shotgun (WGS) entry which is preliminary data.</text>
</comment>
<evidence type="ECO:0000256" key="6">
    <source>
        <dbReference type="ARBA" id="ARBA00023277"/>
    </source>
</evidence>